<evidence type="ECO:0000256" key="6">
    <source>
        <dbReference type="SAM" id="MobiDB-lite"/>
    </source>
</evidence>
<dbReference type="GeneID" id="63725748"/>
<feature type="transmembrane region" description="Helical" evidence="7">
    <location>
        <begin position="445"/>
        <end position="470"/>
    </location>
</feature>
<name>A0A1L9PNI9_ASPVE</name>
<feature type="domain" description="Major facilitator superfamily (MFS) profile" evidence="8">
    <location>
        <begin position="52"/>
        <end position="561"/>
    </location>
</feature>
<dbReference type="VEuPathDB" id="FungiDB:ASPVEDRAFT_29543"/>
<feature type="transmembrane region" description="Helical" evidence="7">
    <location>
        <begin position="322"/>
        <end position="341"/>
    </location>
</feature>
<keyword evidence="10" id="KW-1185">Reference proteome</keyword>
<dbReference type="InterPro" id="IPR020846">
    <property type="entry name" value="MFS_dom"/>
</dbReference>
<feature type="transmembrane region" description="Helical" evidence="7">
    <location>
        <begin position="353"/>
        <end position="376"/>
    </location>
</feature>
<keyword evidence="4 7" id="KW-1133">Transmembrane helix</keyword>
<keyword evidence="5 7" id="KW-0472">Membrane</keyword>
<feature type="transmembrane region" description="Helical" evidence="7">
    <location>
        <begin position="50"/>
        <end position="76"/>
    </location>
</feature>
<feature type="transmembrane region" description="Helical" evidence="7">
    <location>
        <begin position="119"/>
        <end position="138"/>
    </location>
</feature>
<dbReference type="Proteomes" id="UP000184073">
    <property type="component" value="Unassembled WGS sequence"/>
</dbReference>
<evidence type="ECO:0000313" key="10">
    <source>
        <dbReference type="Proteomes" id="UP000184073"/>
    </source>
</evidence>
<dbReference type="PANTHER" id="PTHR23501:SF109">
    <property type="entry name" value="MAJOR FACILITATOR SUPERFAMILY (MFS) PROFILE DOMAIN-CONTAINING PROTEIN-RELATED"/>
    <property type="match status" value="1"/>
</dbReference>
<dbReference type="PROSITE" id="PS00216">
    <property type="entry name" value="SUGAR_TRANSPORT_1"/>
    <property type="match status" value="1"/>
</dbReference>
<proteinExistence type="predicted"/>
<evidence type="ECO:0000256" key="3">
    <source>
        <dbReference type="ARBA" id="ARBA00022692"/>
    </source>
</evidence>
<evidence type="ECO:0000256" key="7">
    <source>
        <dbReference type="SAM" id="Phobius"/>
    </source>
</evidence>
<keyword evidence="3 7" id="KW-0812">Transmembrane</keyword>
<feature type="compositionally biased region" description="Basic and acidic residues" evidence="6">
    <location>
        <begin position="18"/>
        <end position="29"/>
    </location>
</feature>
<dbReference type="AlphaFoldDB" id="A0A1L9PNI9"/>
<dbReference type="OrthoDB" id="4139357at2759"/>
<keyword evidence="2" id="KW-0813">Transport</keyword>
<feature type="transmembrane region" description="Helical" evidence="7">
    <location>
        <begin position="282"/>
        <end position="302"/>
    </location>
</feature>
<feature type="transmembrane region" description="Helical" evidence="7">
    <location>
        <begin position="388"/>
        <end position="407"/>
    </location>
</feature>
<dbReference type="PROSITE" id="PS50850">
    <property type="entry name" value="MFS"/>
    <property type="match status" value="1"/>
</dbReference>
<feature type="transmembrane region" description="Helical" evidence="7">
    <location>
        <begin position="534"/>
        <end position="556"/>
    </location>
</feature>
<comment type="subcellular location">
    <subcellularLocation>
        <location evidence="1">Membrane</location>
        <topology evidence="1">Multi-pass membrane protein</topology>
    </subcellularLocation>
</comment>
<gene>
    <name evidence="9" type="ORF">ASPVEDRAFT_29543</name>
</gene>
<feature type="transmembrane region" description="Helical" evidence="7">
    <location>
        <begin position="176"/>
        <end position="198"/>
    </location>
</feature>
<evidence type="ECO:0000259" key="8">
    <source>
        <dbReference type="PROSITE" id="PS50850"/>
    </source>
</evidence>
<dbReference type="GO" id="GO:0005886">
    <property type="term" value="C:plasma membrane"/>
    <property type="evidence" value="ECO:0007669"/>
    <property type="project" value="TreeGrafter"/>
</dbReference>
<reference evidence="10" key="1">
    <citation type="journal article" date="2017" name="Genome Biol.">
        <title>Comparative genomics reveals high biological diversity and specific adaptations in the industrially and medically important fungal genus Aspergillus.</title>
        <authorList>
            <person name="de Vries R.P."/>
            <person name="Riley R."/>
            <person name="Wiebenga A."/>
            <person name="Aguilar-Osorio G."/>
            <person name="Amillis S."/>
            <person name="Uchima C.A."/>
            <person name="Anderluh G."/>
            <person name="Asadollahi M."/>
            <person name="Askin M."/>
            <person name="Barry K."/>
            <person name="Battaglia E."/>
            <person name="Bayram O."/>
            <person name="Benocci T."/>
            <person name="Braus-Stromeyer S.A."/>
            <person name="Caldana C."/>
            <person name="Canovas D."/>
            <person name="Cerqueira G.C."/>
            <person name="Chen F."/>
            <person name="Chen W."/>
            <person name="Choi C."/>
            <person name="Clum A."/>
            <person name="Dos Santos R.A."/>
            <person name="Damasio A.R."/>
            <person name="Diallinas G."/>
            <person name="Emri T."/>
            <person name="Fekete E."/>
            <person name="Flipphi M."/>
            <person name="Freyberg S."/>
            <person name="Gallo A."/>
            <person name="Gournas C."/>
            <person name="Habgood R."/>
            <person name="Hainaut M."/>
            <person name="Harispe M.L."/>
            <person name="Henrissat B."/>
            <person name="Hilden K.S."/>
            <person name="Hope R."/>
            <person name="Hossain A."/>
            <person name="Karabika E."/>
            <person name="Karaffa L."/>
            <person name="Karanyi Z."/>
            <person name="Krasevec N."/>
            <person name="Kuo A."/>
            <person name="Kusch H."/>
            <person name="LaButti K."/>
            <person name="Lagendijk E.L."/>
            <person name="Lapidus A."/>
            <person name="Levasseur A."/>
            <person name="Lindquist E."/>
            <person name="Lipzen A."/>
            <person name="Logrieco A.F."/>
            <person name="MacCabe A."/>
            <person name="Maekelae M.R."/>
            <person name="Malavazi I."/>
            <person name="Melin P."/>
            <person name="Meyer V."/>
            <person name="Mielnichuk N."/>
            <person name="Miskei M."/>
            <person name="Molnar A.P."/>
            <person name="Mule G."/>
            <person name="Ngan C.Y."/>
            <person name="Orejas M."/>
            <person name="Orosz E."/>
            <person name="Ouedraogo J.P."/>
            <person name="Overkamp K.M."/>
            <person name="Park H.-S."/>
            <person name="Perrone G."/>
            <person name="Piumi F."/>
            <person name="Punt P.J."/>
            <person name="Ram A.F."/>
            <person name="Ramon A."/>
            <person name="Rauscher S."/>
            <person name="Record E."/>
            <person name="Riano-Pachon D.M."/>
            <person name="Robert V."/>
            <person name="Roehrig J."/>
            <person name="Ruller R."/>
            <person name="Salamov A."/>
            <person name="Salih N.S."/>
            <person name="Samson R.A."/>
            <person name="Sandor E."/>
            <person name="Sanguinetti M."/>
            <person name="Schuetze T."/>
            <person name="Sepcic K."/>
            <person name="Shelest E."/>
            <person name="Sherlock G."/>
            <person name="Sophianopoulou V."/>
            <person name="Squina F.M."/>
            <person name="Sun H."/>
            <person name="Susca A."/>
            <person name="Todd R.B."/>
            <person name="Tsang A."/>
            <person name="Unkles S.E."/>
            <person name="van de Wiele N."/>
            <person name="van Rossen-Uffink D."/>
            <person name="Oliveira J.V."/>
            <person name="Vesth T.C."/>
            <person name="Visser J."/>
            <person name="Yu J.-H."/>
            <person name="Zhou M."/>
            <person name="Andersen M.R."/>
            <person name="Archer D.B."/>
            <person name="Baker S.E."/>
            <person name="Benoit I."/>
            <person name="Brakhage A.A."/>
            <person name="Braus G.H."/>
            <person name="Fischer R."/>
            <person name="Frisvad J.C."/>
            <person name="Goldman G.H."/>
            <person name="Houbraken J."/>
            <person name="Oakley B."/>
            <person name="Pocsi I."/>
            <person name="Scazzocchio C."/>
            <person name="Seiboth B."/>
            <person name="vanKuyk P.A."/>
            <person name="Wortman J."/>
            <person name="Dyer P.S."/>
            <person name="Grigoriev I.V."/>
        </authorList>
    </citation>
    <scope>NUCLEOTIDE SEQUENCE [LARGE SCALE GENOMIC DNA]</scope>
    <source>
        <strain evidence="10">CBS 583.65</strain>
    </source>
</reference>
<protein>
    <recommendedName>
        <fullName evidence="8">Major facilitator superfamily (MFS) profile domain-containing protein</fullName>
    </recommendedName>
</protein>
<dbReference type="Pfam" id="PF06609">
    <property type="entry name" value="TRI12"/>
    <property type="match status" value="1"/>
</dbReference>
<feature type="region of interest" description="Disordered" evidence="6">
    <location>
        <begin position="1"/>
        <end position="40"/>
    </location>
</feature>
<dbReference type="Gene3D" id="1.20.1250.20">
    <property type="entry name" value="MFS general substrate transporter like domains"/>
    <property type="match status" value="1"/>
</dbReference>
<dbReference type="InterPro" id="IPR005829">
    <property type="entry name" value="Sugar_transporter_CS"/>
</dbReference>
<dbReference type="InterPro" id="IPR036259">
    <property type="entry name" value="MFS_trans_sf"/>
</dbReference>
<sequence>MSEIKGDLEDTGDTRNAVGDKMEGFESHSEPGTFSADRGDMPPGYFTSPFFLGTMVASGFAIAGGTGGFALAAPILSIINTDIGPDPNYTWVSLSYTLTLSIGLTLVGRLSDLFGRRWFFILGNMLAVIGSIVCAVAYNINMVIGGTVLIGLAASTQLSFPFVVGEIVPMQYRFIANAYIYAWSIPTSGLGPLVSYAFVLHTSAGWRWCYYLMIIVNGLGVICWFLFYHPPTFSMKNQSASKWAMVKGFDYVGFILFTGGLLIFLIGLSWGGAVHPWKSAHVIATIVVGFMALVAFALWELFANLKEKLLPMHLFRNQGWNASILVLSLGASVYYAFSIILPQLVFGVYTDDLFYGSGLSCIVGACIVLGQITGGLLAKHIGKQKWQLIFSCAAFMGLLGGVSCVTVDNRSTVIGLLIVGCFFCGWVESLGLGMASILVDDQSEIGTAVGVAGSVRSTVSTVASTIYLAVLTNRLGKTVPSEVSPAVTDAGLPPSSVAAFIEAITAGSFEGIPGVTPDIIKIGSHAYKVASAQAYSTVFLTSIAFSGLALIMSVFCPNVDDRMTGMVATTLHRGRRHQIPGIKKKSTGLA</sequence>
<feature type="transmembrane region" description="Helical" evidence="7">
    <location>
        <begin position="88"/>
        <end position="107"/>
    </location>
</feature>
<organism evidence="9 10">
    <name type="scientific">Aspergillus versicolor CBS 583.65</name>
    <dbReference type="NCBI Taxonomy" id="1036611"/>
    <lineage>
        <taxon>Eukaryota</taxon>
        <taxon>Fungi</taxon>
        <taxon>Dikarya</taxon>
        <taxon>Ascomycota</taxon>
        <taxon>Pezizomycotina</taxon>
        <taxon>Eurotiomycetes</taxon>
        <taxon>Eurotiomycetidae</taxon>
        <taxon>Eurotiales</taxon>
        <taxon>Aspergillaceae</taxon>
        <taxon>Aspergillus</taxon>
        <taxon>Aspergillus subgen. Nidulantes</taxon>
    </lineage>
</organism>
<feature type="transmembrane region" description="Helical" evidence="7">
    <location>
        <begin position="210"/>
        <end position="228"/>
    </location>
</feature>
<evidence type="ECO:0000256" key="2">
    <source>
        <dbReference type="ARBA" id="ARBA00022448"/>
    </source>
</evidence>
<feature type="transmembrane region" description="Helical" evidence="7">
    <location>
        <begin position="144"/>
        <end position="164"/>
    </location>
</feature>
<evidence type="ECO:0000256" key="4">
    <source>
        <dbReference type="ARBA" id="ARBA00022989"/>
    </source>
</evidence>
<accession>A0A1L9PNI9</accession>
<dbReference type="SUPFAM" id="SSF103473">
    <property type="entry name" value="MFS general substrate transporter"/>
    <property type="match status" value="2"/>
</dbReference>
<evidence type="ECO:0000256" key="5">
    <source>
        <dbReference type="ARBA" id="ARBA00023136"/>
    </source>
</evidence>
<dbReference type="PANTHER" id="PTHR23501">
    <property type="entry name" value="MAJOR FACILITATOR SUPERFAMILY"/>
    <property type="match status" value="1"/>
</dbReference>
<evidence type="ECO:0000313" key="9">
    <source>
        <dbReference type="EMBL" id="OJJ03006.1"/>
    </source>
</evidence>
<dbReference type="EMBL" id="KV878130">
    <property type="protein sequence ID" value="OJJ03006.1"/>
    <property type="molecule type" value="Genomic_DNA"/>
</dbReference>
<dbReference type="GO" id="GO:0022857">
    <property type="term" value="F:transmembrane transporter activity"/>
    <property type="evidence" value="ECO:0007669"/>
    <property type="project" value="InterPro"/>
</dbReference>
<dbReference type="InterPro" id="IPR053791">
    <property type="entry name" value="MFS_Tri12-like"/>
</dbReference>
<dbReference type="Gene3D" id="1.20.1720.10">
    <property type="entry name" value="Multidrug resistance protein D"/>
    <property type="match status" value="1"/>
</dbReference>
<feature type="transmembrane region" description="Helical" evidence="7">
    <location>
        <begin position="413"/>
        <end position="438"/>
    </location>
</feature>
<feature type="transmembrane region" description="Helical" evidence="7">
    <location>
        <begin position="249"/>
        <end position="270"/>
    </location>
</feature>
<evidence type="ECO:0000256" key="1">
    <source>
        <dbReference type="ARBA" id="ARBA00004141"/>
    </source>
</evidence>
<dbReference type="RefSeq" id="XP_040668768.1">
    <property type="nucleotide sequence ID" value="XM_040810237.1"/>
</dbReference>
<dbReference type="CDD" id="cd06179">
    <property type="entry name" value="MFS_TRI12_like"/>
    <property type="match status" value="1"/>
</dbReference>
<dbReference type="InterPro" id="IPR010573">
    <property type="entry name" value="MFS_Str1/Tri12-like"/>
</dbReference>